<dbReference type="InterPro" id="IPR011060">
    <property type="entry name" value="RibuloseP-bd_barrel"/>
</dbReference>
<evidence type="ECO:0000256" key="7">
    <source>
        <dbReference type="ARBA" id="ARBA00023141"/>
    </source>
</evidence>
<evidence type="ECO:0000313" key="11">
    <source>
        <dbReference type="Proteomes" id="UP001210231"/>
    </source>
</evidence>
<dbReference type="Pfam" id="PF00218">
    <property type="entry name" value="IGPS"/>
    <property type="match status" value="1"/>
</dbReference>
<dbReference type="InterPro" id="IPR045186">
    <property type="entry name" value="Indole-3-glycerol_P_synth"/>
</dbReference>
<evidence type="ECO:0000256" key="1">
    <source>
        <dbReference type="ARBA" id="ARBA00001633"/>
    </source>
</evidence>
<keyword evidence="8 10" id="KW-0456">Lyase</keyword>
<keyword evidence="6" id="KW-0822">Tryptophan biosynthesis</keyword>
<dbReference type="SUPFAM" id="SSF51366">
    <property type="entry name" value="Ribulose-phoshate binding barrel"/>
    <property type="match status" value="1"/>
</dbReference>
<name>A0ABT4UJG4_9BACT</name>
<dbReference type="PROSITE" id="PS00614">
    <property type="entry name" value="IGPS"/>
    <property type="match status" value="1"/>
</dbReference>
<dbReference type="NCBIfam" id="NF001377">
    <property type="entry name" value="PRK00278.2-4"/>
    <property type="match status" value="1"/>
</dbReference>
<keyword evidence="4" id="KW-0028">Amino-acid biosynthesis</keyword>
<evidence type="ECO:0000256" key="8">
    <source>
        <dbReference type="ARBA" id="ARBA00023239"/>
    </source>
</evidence>
<evidence type="ECO:0000313" key="10">
    <source>
        <dbReference type="EMBL" id="MDA3614903.1"/>
    </source>
</evidence>
<comment type="caution">
    <text evidence="10">The sequence shown here is derived from an EMBL/GenBank/DDBJ whole genome shotgun (WGS) entry which is preliminary data.</text>
</comment>
<accession>A0ABT4UJG4</accession>
<dbReference type="Proteomes" id="UP001210231">
    <property type="component" value="Unassembled WGS sequence"/>
</dbReference>
<proteinExistence type="predicted"/>
<evidence type="ECO:0000256" key="6">
    <source>
        <dbReference type="ARBA" id="ARBA00022822"/>
    </source>
</evidence>
<protein>
    <recommendedName>
        <fullName evidence="3">indole-3-glycerol-phosphate synthase</fullName>
        <ecNumber evidence="3">4.1.1.48</ecNumber>
    </recommendedName>
</protein>
<gene>
    <name evidence="10" type="primary">trpC</name>
    <name evidence="10" type="ORF">O3P16_08795</name>
</gene>
<dbReference type="InterPro" id="IPR013798">
    <property type="entry name" value="Indole-3-glycerol_P_synth_dom"/>
</dbReference>
<evidence type="ECO:0000256" key="3">
    <source>
        <dbReference type="ARBA" id="ARBA00012362"/>
    </source>
</evidence>
<comment type="pathway">
    <text evidence="2">Amino-acid biosynthesis; L-tryptophan biosynthesis; L-tryptophan from chorismate: step 4/5.</text>
</comment>
<dbReference type="Gene3D" id="3.20.20.70">
    <property type="entry name" value="Aldolase class I"/>
    <property type="match status" value="1"/>
</dbReference>
<keyword evidence="7" id="KW-0057">Aromatic amino acid biosynthesis</keyword>
<evidence type="ECO:0000256" key="5">
    <source>
        <dbReference type="ARBA" id="ARBA00022793"/>
    </source>
</evidence>
<evidence type="ECO:0000256" key="2">
    <source>
        <dbReference type="ARBA" id="ARBA00004696"/>
    </source>
</evidence>
<dbReference type="EC" id="4.1.1.48" evidence="3"/>
<reference evidence="10 11" key="1">
    <citation type="submission" date="2022-12" db="EMBL/GenBank/DDBJ databases">
        <title>Chitinophagaceae gen. sp. nov., a new member of the family Chitinophagaceae, isolated from soil in a chemical factory.</title>
        <authorList>
            <person name="Ke Z."/>
        </authorList>
    </citation>
    <scope>NUCLEOTIDE SEQUENCE [LARGE SCALE GENOMIC DNA]</scope>
    <source>
        <strain evidence="10 11">LY-5</strain>
    </source>
</reference>
<dbReference type="PANTHER" id="PTHR22854:SF2">
    <property type="entry name" value="INDOLE-3-GLYCEROL-PHOSPHATE SYNTHASE"/>
    <property type="match status" value="1"/>
</dbReference>
<keyword evidence="5" id="KW-0210">Decarboxylase</keyword>
<organism evidence="10 11">
    <name type="scientific">Polluticaenibacter yanchengensis</name>
    <dbReference type="NCBI Taxonomy" id="3014562"/>
    <lineage>
        <taxon>Bacteria</taxon>
        <taxon>Pseudomonadati</taxon>
        <taxon>Bacteroidota</taxon>
        <taxon>Chitinophagia</taxon>
        <taxon>Chitinophagales</taxon>
        <taxon>Chitinophagaceae</taxon>
        <taxon>Polluticaenibacter</taxon>
    </lineage>
</organism>
<dbReference type="GO" id="GO:0004425">
    <property type="term" value="F:indole-3-glycerol-phosphate synthase activity"/>
    <property type="evidence" value="ECO:0007669"/>
    <property type="project" value="UniProtKB-EC"/>
</dbReference>
<dbReference type="EMBL" id="JAQGEF010000008">
    <property type="protein sequence ID" value="MDA3614903.1"/>
    <property type="molecule type" value="Genomic_DNA"/>
</dbReference>
<comment type="catalytic activity">
    <reaction evidence="1">
        <text>1-(2-carboxyphenylamino)-1-deoxy-D-ribulose 5-phosphate + H(+) = (1S,2R)-1-C-(indol-3-yl)glycerol 3-phosphate + CO2 + H2O</text>
        <dbReference type="Rhea" id="RHEA:23476"/>
        <dbReference type="ChEBI" id="CHEBI:15377"/>
        <dbReference type="ChEBI" id="CHEBI:15378"/>
        <dbReference type="ChEBI" id="CHEBI:16526"/>
        <dbReference type="ChEBI" id="CHEBI:58613"/>
        <dbReference type="ChEBI" id="CHEBI:58866"/>
        <dbReference type="EC" id="4.1.1.48"/>
    </reaction>
</comment>
<sequence>MSFTNILQKIIAQKQVEVTAAKTAVPVKVLEQTIAQQPAAISLKASIDNAENGIGIISEFKRKSPSKGIINNLADCTDTVTGYAKAGAAGISILTDEQFFMGHIDDIIKARPYVHTPILRKDFTIDEYQVFEARAIGASAILLIAACLTAQQVKDFTRLAHQLNLEVLLELHTEEELDHFYDDIDLVGINNRNLKNFEVDLEHSIKLAEKLPAHKTKIAESGLSKVENVLYLKQQGFNGFLMGEHFMRAENPATALANFVKEIKDKL</sequence>
<dbReference type="CDD" id="cd00331">
    <property type="entry name" value="IGPS"/>
    <property type="match status" value="1"/>
</dbReference>
<keyword evidence="11" id="KW-1185">Reference proteome</keyword>
<feature type="domain" description="Indole-3-glycerol phosphate synthase" evidence="9">
    <location>
        <begin position="7"/>
        <end position="257"/>
    </location>
</feature>
<dbReference type="InterPro" id="IPR001468">
    <property type="entry name" value="Indole-3-GlycerolPSynthase_CS"/>
</dbReference>
<evidence type="ECO:0000256" key="4">
    <source>
        <dbReference type="ARBA" id="ARBA00022605"/>
    </source>
</evidence>
<evidence type="ECO:0000259" key="9">
    <source>
        <dbReference type="Pfam" id="PF00218"/>
    </source>
</evidence>
<dbReference type="InterPro" id="IPR013785">
    <property type="entry name" value="Aldolase_TIM"/>
</dbReference>
<dbReference type="RefSeq" id="WP_407031227.1">
    <property type="nucleotide sequence ID" value="NZ_JAQGEF010000008.1"/>
</dbReference>
<dbReference type="PANTHER" id="PTHR22854">
    <property type="entry name" value="TRYPTOPHAN BIOSYNTHESIS PROTEIN"/>
    <property type="match status" value="1"/>
</dbReference>